<evidence type="ECO:0000256" key="1">
    <source>
        <dbReference type="ARBA" id="ARBA00008520"/>
    </source>
</evidence>
<dbReference type="Pfam" id="PF01547">
    <property type="entry name" value="SBP_bac_1"/>
    <property type="match status" value="1"/>
</dbReference>
<dbReference type="Gene3D" id="3.40.190.10">
    <property type="entry name" value="Periplasmic binding protein-like II"/>
    <property type="match status" value="1"/>
</dbReference>
<dbReference type="InterPro" id="IPR006059">
    <property type="entry name" value="SBP"/>
</dbReference>
<dbReference type="PANTHER" id="PTHR43649:SF34">
    <property type="entry name" value="ABC TRANSPORTER PERIPLASMIC-BINDING PROTEIN YCJN-RELATED"/>
    <property type="match status" value="1"/>
</dbReference>
<dbReference type="Proteomes" id="UP000177029">
    <property type="component" value="Unassembled WGS sequence"/>
</dbReference>
<feature type="transmembrane region" description="Helical" evidence="4">
    <location>
        <begin position="12"/>
        <end position="32"/>
    </location>
</feature>
<dbReference type="STRING" id="1802555.A2755_03240"/>
<evidence type="ECO:0000313" key="5">
    <source>
        <dbReference type="EMBL" id="OGM90545.1"/>
    </source>
</evidence>
<dbReference type="AlphaFoldDB" id="A0A1F8DRU9"/>
<dbReference type="PANTHER" id="PTHR43649">
    <property type="entry name" value="ARABINOSE-BINDING PROTEIN-RELATED"/>
    <property type="match status" value="1"/>
</dbReference>
<keyword evidence="4" id="KW-0472">Membrane</keyword>
<dbReference type="EMBL" id="MGIP01000019">
    <property type="protein sequence ID" value="OGM90545.1"/>
    <property type="molecule type" value="Genomic_DNA"/>
</dbReference>
<keyword evidence="4" id="KW-1133">Transmembrane helix</keyword>
<proteinExistence type="inferred from homology"/>
<name>A0A1F8DRU9_9BACT</name>
<comment type="similarity">
    <text evidence="1">Belongs to the bacterial solute-binding protein 1 family.</text>
</comment>
<evidence type="ECO:0000256" key="3">
    <source>
        <dbReference type="ARBA" id="ARBA00022729"/>
    </source>
</evidence>
<dbReference type="SUPFAM" id="SSF53850">
    <property type="entry name" value="Periplasmic binding protein-like II"/>
    <property type="match status" value="1"/>
</dbReference>
<protein>
    <recommendedName>
        <fullName evidence="7">Extracellular solute-binding protein</fullName>
    </recommendedName>
</protein>
<organism evidence="5 6">
    <name type="scientific">Candidatus Wolfebacteria bacterium RIFCSPHIGHO2_01_FULL_48_22</name>
    <dbReference type="NCBI Taxonomy" id="1802555"/>
    <lineage>
        <taxon>Bacteria</taxon>
        <taxon>Candidatus Wolfeibacteriota</taxon>
    </lineage>
</organism>
<evidence type="ECO:0000313" key="6">
    <source>
        <dbReference type="Proteomes" id="UP000177029"/>
    </source>
</evidence>
<reference evidence="5 6" key="1">
    <citation type="journal article" date="2016" name="Nat. Commun.">
        <title>Thousands of microbial genomes shed light on interconnected biogeochemical processes in an aquifer system.</title>
        <authorList>
            <person name="Anantharaman K."/>
            <person name="Brown C.T."/>
            <person name="Hug L.A."/>
            <person name="Sharon I."/>
            <person name="Castelle C.J."/>
            <person name="Probst A.J."/>
            <person name="Thomas B.C."/>
            <person name="Singh A."/>
            <person name="Wilkins M.J."/>
            <person name="Karaoz U."/>
            <person name="Brodie E.L."/>
            <person name="Williams K.H."/>
            <person name="Hubbard S.S."/>
            <person name="Banfield J.F."/>
        </authorList>
    </citation>
    <scope>NUCLEOTIDE SEQUENCE [LARGE SCALE GENOMIC DNA]</scope>
</reference>
<keyword evidence="3" id="KW-0732">Signal</keyword>
<evidence type="ECO:0000256" key="4">
    <source>
        <dbReference type="SAM" id="Phobius"/>
    </source>
</evidence>
<comment type="caution">
    <text evidence="5">The sequence shown here is derived from an EMBL/GenBank/DDBJ whole genome shotgun (WGS) entry which is preliminary data.</text>
</comment>
<accession>A0A1F8DRU9</accession>
<sequence>MTSPIGDIPKSRLIIIGAVIVVIVVAILILQVPPKPGGDPNLPAAANLVVWGLKEDQSAFIDLIKGYQASSEQVSKYKVEFVPFSSGDELERTLVNALAENSGPDIFYFHNSWTEKHKAKVQPATSAIISTASVSRIYPQTVYGDFVDATESGGVTYALPLHMDALGLMYNRDIVQATGVTFDAATWENLSWTDFIHVAQTTKRVQGGMIERAGTALGTSNNVANVTDILSALLLQSATPFIDASNRIVFGGDSKNAFQFYLQFANRLSDNFTWDSSRANSREMFARSGAATIIDYHSSLADIKQKNQFIDAHIVPIPQLESDATKKRTFSSYWGLAVSNFSRQKYAAWHFIKFATTNEAAQTAYLEATGKLPALISLINKRIAADQDSAFLKSFAYARSWRQKDPNTTRIVFNALIDNVQANRLTIDQAAKSAQDSLNQ</sequence>
<dbReference type="InterPro" id="IPR050490">
    <property type="entry name" value="Bact_solute-bd_prot1"/>
</dbReference>
<evidence type="ECO:0008006" key="7">
    <source>
        <dbReference type="Google" id="ProtNLM"/>
    </source>
</evidence>
<keyword evidence="2" id="KW-0813">Transport</keyword>
<evidence type="ECO:0000256" key="2">
    <source>
        <dbReference type="ARBA" id="ARBA00022448"/>
    </source>
</evidence>
<gene>
    <name evidence="5" type="ORF">A2755_03240</name>
</gene>
<keyword evidence="4" id="KW-0812">Transmembrane</keyword>